<gene>
    <name evidence="2" type="ORF">HAX54_051718</name>
</gene>
<evidence type="ECO:0000313" key="3">
    <source>
        <dbReference type="Proteomes" id="UP000823775"/>
    </source>
</evidence>
<comment type="caution">
    <text evidence="2">The sequence shown here is derived from an EMBL/GenBank/DDBJ whole genome shotgun (WGS) entry which is preliminary data.</text>
</comment>
<evidence type="ECO:0000256" key="1">
    <source>
        <dbReference type="SAM" id="MobiDB-lite"/>
    </source>
</evidence>
<evidence type="ECO:0000313" key="2">
    <source>
        <dbReference type="EMBL" id="MCE3052152.1"/>
    </source>
</evidence>
<feature type="compositionally biased region" description="Polar residues" evidence="1">
    <location>
        <begin position="48"/>
        <end position="59"/>
    </location>
</feature>
<feature type="non-terminal residue" evidence="2">
    <location>
        <position position="93"/>
    </location>
</feature>
<accession>A0ABS8WQ04</accession>
<name>A0ABS8WQ04_DATST</name>
<dbReference type="Proteomes" id="UP000823775">
    <property type="component" value="Unassembled WGS sequence"/>
</dbReference>
<sequence>MFCDFTEFGTNFTNRHPPKNHRSGPAKCRMKRRLGFKASGHYPRPMSHQCSTSQNQRSVGVSPDDPYVPSIMLMSVANRLFTSLHRHFVGVPL</sequence>
<dbReference type="EMBL" id="JACEIK010009251">
    <property type="protein sequence ID" value="MCE3052152.1"/>
    <property type="molecule type" value="Genomic_DNA"/>
</dbReference>
<reference evidence="2 3" key="1">
    <citation type="journal article" date="2021" name="BMC Genomics">
        <title>Datura genome reveals duplications of psychoactive alkaloid biosynthetic genes and high mutation rate following tissue culture.</title>
        <authorList>
            <person name="Rajewski A."/>
            <person name="Carter-House D."/>
            <person name="Stajich J."/>
            <person name="Litt A."/>
        </authorList>
    </citation>
    <scope>NUCLEOTIDE SEQUENCE [LARGE SCALE GENOMIC DNA]</scope>
    <source>
        <strain evidence="2">AR-01</strain>
    </source>
</reference>
<proteinExistence type="predicted"/>
<organism evidence="2 3">
    <name type="scientific">Datura stramonium</name>
    <name type="common">Jimsonweed</name>
    <name type="synonym">Common thornapple</name>
    <dbReference type="NCBI Taxonomy" id="4076"/>
    <lineage>
        <taxon>Eukaryota</taxon>
        <taxon>Viridiplantae</taxon>
        <taxon>Streptophyta</taxon>
        <taxon>Embryophyta</taxon>
        <taxon>Tracheophyta</taxon>
        <taxon>Spermatophyta</taxon>
        <taxon>Magnoliopsida</taxon>
        <taxon>eudicotyledons</taxon>
        <taxon>Gunneridae</taxon>
        <taxon>Pentapetalae</taxon>
        <taxon>asterids</taxon>
        <taxon>lamiids</taxon>
        <taxon>Solanales</taxon>
        <taxon>Solanaceae</taxon>
        <taxon>Solanoideae</taxon>
        <taxon>Datureae</taxon>
        <taxon>Datura</taxon>
    </lineage>
</organism>
<feature type="region of interest" description="Disordered" evidence="1">
    <location>
        <begin position="39"/>
        <end position="63"/>
    </location>
</feature>
<protein>
    <submittedName>
        <fullName evidence="2">Uncharacterized protein</fullName>
    </submittedName>
</protein>
<keyword evidence="3" id="KW-1185">Reference proteome</keyword>